<dbReference type="SUPFAM" id="SSF50242">
    <property type="entry name" value="TIMP-like"/>
    <property type="match status" value="1"/>
</dbReference>
<keyword evidence="4" id="KW-1185">Reference proteome</keyword>
<name>A0A291H1E3_9MICO</name>
<dbReference type="KEGG" id="bgg:CFK41_16635"/>
<evidence type="ECO:0000313" key="4">
    <source>
        <dbReference type="Proteomes" id="UP000217889"/>
    </source>
</evidence>
<proteinExistence type="predicted"/>
<feature type="chain" id="PRO_5012041694" evidence="2">
    <location>
        <begin position="34"/>
        <end position="198"/>
    </location>
</feature>
<keyword evidence="2" id="KW-0732">Signal</keyword>
<evidence type="ECO:0000256" key="2">
    <source>
        <dbReference type="SAM" id="SignalP"/>
    </source>
</evidence>
<reference evidence="3 4" key="1">
    <citation type="journal article" date="2014" name="Int. J. Syst. Evol. Microbiol.">
        <title>Brachybacterium ginsengisoli sp. nov., isolated from soil of a ginseng field.</title>
        <authorList>
            <person name="Hoang V.A."/>
            <person name="Kim Y.J."/>
            <person name="Nguyen N.L."/>
            <person name="Yang D.C."/>
        </authorList>
    </citation>
    <scope>NUCLEOTIDE SEQUENCE [LARGE SCALE GENOMIC DNA]</scope>
    <source>
        <strain evidence="3 4">DCY80</strain>
    </source>
</reference>
<organism evidence="3 4">
    <name type="scientific">Brachybacterium ginsengisoli</name>
    <dbReference type="NCBI Taxonomy" id="1331682"/>
    <lineage>
        <taxon>Bacteria</taxon>
        <taxon>Bacillati</taxon>
        <taxon>Actinomycetota</taxon>
        <taxon>Actinomycetes</taxon>
        <taxon>Micrococcales</taxon>
        <taxon>Dermabacteraceae</taxon>
        <taxon>Brachybacterium</taxon>
    </lineage>
</organism>
<evidence type="ECO:0000256" key="1">
    <source>
        <dbReference type="SAM" id="Phobius"/>
    </source>
</evidence>
<dbReference type="InterPro" id="IPR008993">
    <property type="entry name" value="TIMP-like_OB-fold"/>
</dbReference>
<keyword evidence="1" id="KW-0472">Membrane</keyword>
<dbReference type="OrthoDB" id="4794330at2"/>
<dbReference type="EMBL" id="CP023564">
    <property type="protein sequence ID" value="ATG56222.1"/>
    <property type="molecule type" value="Genomic_DNA"/>
</dbReference>
<dbReference type="RefSeq" id="WP_096800682.1">
    <property type="nucleotide sequence ID" value="NZ_CP023564.1"/>
</dbReference>
<gene>
    <name evidence="3" type="ORF">CFK41_16635</name>
</gene>
<protein>
    <submittedName>
        <fullName evidence="3">Uncharacterized protein</fullName>
    </submittedName>
</protein>
<feature type="transmembrane region" description="Helical" evidence="1">
    <location>
        <begin position="170"/>
        <end position="194"/>
    </location>
</feature>
<dbReference type="AlphaFoldDB" id="A0A291H1E3"/>
<keyword evidence="1" id="KW-0812">Transmembrane</keyword>
<sequence>MSQVIPVPRRWALLVALAAALVLTLVGAPVAHACSCDPRTFEEAVEGTDLIADITIQHRIDGTDGGTTYYAAVDTVWQGETSRTIEFSTEEAIASCGLGELEDGTSLLVWASGADGQYSSSWCALPVDAGPDVRARLTQELGSPADLSDQPIPRSEHPAPFSTRKAALPLAILAGAGVLVAGAGGIAVGAVLLLRRRR</sequence>
<dbReference type="Gene3D" id="2.40.50.120">
    <property type="match status" value="1"/>
</dbReference>
<dbReference type="Proteomes" id="UP000217889">
    <property type="component" value="Chromosome"/>
</dbReference>
<dbReference type="PROSITE" id="PS51318">
    <property type="entry name" value="TAT"/>
    <property type="match status" value="1"/>
</dbReference>
<accession>A0A291H1E3</accession>
<dbReference type="InterPro" id="IPR006311">
    <property type="entry name" value="TAT_signal"/>
</dbReference>
<evidence type="ECO:0000313" key="3">
    <source>
        <dbReference type="EMBL" id="ATG56222.1"/>
    </source>
</evidence>
<keyword evidence="1" id="KW-1133">Transmembrane helix</keyword>
<feature type="signal peptide" evidence="2">
    <location>
        <begin position="1"/>
        <end position="33"/>
    </location>
</feature>